<evidence type="ECO:0000256" key="1">
    <source>
        <dbReference type="ARBA" id="ARBA00004193"/>
    </source>
</evidence>
<comment type="similarity">
    <text evidence="2">Belongs to the BMP lipoprotein family.</text>
</comment>
<dbReference type="AlphaFoldDB" id="A0A1B2DRG2"/>
<evidence type="ECO:0000256" key="6">
    <source>
        <dbReference type="ARBA" id="ARBA00023288"/>
    </source>
</evidence>
<evidence type="ECO:0000256" key="2">
    <source>
        <dbReference type="ARBA" id="ARBA00008610"/>
    </source>
</evidence>
<organism evidence="10">
    <name type="scientific">Paenibacillus sp. BIHB 4019</name>
    <dbReference type="NCBI Taxonomy" id="1870819"/>
    <lineage>
        <taxon>Bacteria</taxon>
        <taxon>Bacillati</taxon>
        <taxon>Bacillota</taxon>
        <taxon>Bacilli</taxon>
        <taxon>Bacillales</taxon>
        <taxon>Paenibacillaceae</taxon>
        <taxon>Paenibacillus</taxon>
    </lineage>
</organism>
<sequence length="356" mass="37753">MKKTLALTFSLLMVVVLLAACGSNGTNNSSTGTNTGTATNAGTATASPENAKQKRVALVLPEQIGVNPFFASMDEGFKRAGEEFNVEVKTIESTDPAAFEQNLRAAVADNYDLIITATFQAEDALNKVAPENPDKPFAIIDTVVDQPNVRSVVFREQEAAYLLGAAAGLSTKTNVVGAVVAMDTPLLKKYTYGFEQGLKSTNPDAKFLINYVGNFNDSAKGKELALLQYSQGADFVAGMSAVGDLGVFEAAKEKGLYASGQDIDRTELDPEHIVLSQLKGTDAVAYETVKAFANDQFDFTATDYGLKEKGVGLTFVTQDSKSALSPFVGEDTVTKVKAIADDIISGKIVVELPAAK</sequence>
<dbReference type="RefSeq" id="WP_099521218.1">
    <property type="nucleotide sequence ID" value="NZ_CP016808.1"/>
</dbReference>
<dbReference type="PROSITE" id="PS51257">
    <property type="entry name" value="PROKAR_LIPOPROTEIN"/>
    <property type="match status" value="1"/>
</dbReference>
<keyword evidence="6" id="KW-0449">Lipoprotein</keyword>
<evidence type="ECO:0000256" key="8">
    <source>
        <dbReference type="SAM" id="SignalP"/>
    </source>
</evidence>
<evidence type="ECO:0000256" key="4">
    <source>
        <dbReference type="ARBA" id="ARBA00022729"/>
    </source>
</evidence>
<keyword evidence="3" id="KW-1003">Cell membrane</keyword>
<feature type="chain" id="PRO_5038858812" evidence="8">
    <location>
        <begin position="20"/>
        <end position="356"/>
    </location>
</feature>
<dbReference type="Pfam" id="PF02608">
    <property type="entry name" value="Bmp"/>
    <property type="match status" value="1"/>
</dbReference>
<evidence type="ECO:0000259" key="9">
    <source>
        <dbReference type="Pfam" id="PF02608"/>
    </source>
</evidence>
<keyword evidence="4 8" id="KW-0732">Signal</keyword>
<dbReference type="InterPro" id="IPR028082">
    <property type="entry name" value="Peripla_BP_I"/>
</dbReference>
<dbReference type="InterPro" id="IPR003760">
    <property type="entry name" value="PnrA-like"/>
</dbReference>
<dbReference type="GO" id="GO:0005886">
    <property type="term" value="C:plasma membrane"/>
    <property type="evidence" value="ECO:0007669"/>
    <property type="project" value="UniProtKB-SubCell"/>
</dbReference>
<dbReference type="PANTHER" id="PTHR34296">
    <property type="entry name" value="TRANSCRIPTIONAL ACTIVATOR PROTEIN MED"/>
    <property type="match status" value="1"/>
</dbReference>
<feature type="region of interest" description="Disordered" evidence="7">
    <location>
        <begin position="26"/>
        <end position="51"/>
    </location>
</feature>
<reference evidence="10" key="1">
    <citation type="submission" date="2016-08" db="EMBL/GenBank/DDBJ databases">
        <title>Complete Genome Seqeunce of Paenibacillus sp. BIHB 4019 from tea rhizoplane.</title>
        <authorList>
            <person name="Thakur R."/>
            <person name="Swarnkar M.K."/>
            <person name="Gulati A."/>
        </authorList>
    </citation>
    <scope>NUCLEOTIDE SEQUENCE [LARGE SCALE GENOMIC DNA]</scope>
    <source>
        <strain evidence="10">BIHB4019</strain>
    </source>
</reference>
<dbReference type="SUPFAM" id="SSF53822">
    <property type="entry name" value="Periplasmic binding protein-like I"/>
    <property type="match status" value="1"/>
</dbReference>
<proteinExistence type="inferred from homology"/>
<feature type="domain" description="ABC transporter substrate-binding protein PnrA-like" evidence="9">
    <location>
        <begin position="54"/>
        <end position="349"/>
    </location>
</feature>
<protein>
    <submittedName>
        <fullName evidence="10">BMP family ABC transporter substrate-binding protein</fullName>
    </submittedName>
</protein>
<evidence type="ECO:0000256" key="7">
    <source>
        <dbReference type="SAM" id="MobiDB-lite"/>
    </source>
</evidence>
<keyword evidence="5" id="KW-0472">Membrane</keyword>
<dbReference type="EMBL" id="CP016808">
    <property type="protein sequence ID" value="ANY70285.1"/>
    <property type="molecule type" value="Genomic_DNA"/>
</dbReference>
<evidence type="ECO:0000313" key="10">
    <source>
        <dbReference type="EMBL" id="ANY70285.1"/>
    </source>
</evidence>
<feature type="signal peptide" evidence="8">
    <location>
        <begin position="1"/>
        <end position="19"/>
    </location>
</feature>
<dbReference type="Gene3D" id="3.40.50.2300">
    <property type="match status" value="2"/>
</dbReference>
<accession>A0A1B2DRG2</accession>
<evidence type="ECO:0000256" key="5">
    <source>
        <dbReference type="ARBA" id="ARBA00023136"/>
    </source>
</evidence>
<dbReference type="CDD" id="cd06304">
    <property type="entry name" value="PBP1_BmpA_Med_PnrA-like"/>
    <property type="match status" value="1"/>
</dbReference>
<gene>
    <name evidence="10" type="ORF">BBD42_30155</name>
</gene>
<name>A0A1B2DRG2_9BACL</name>
<evidence type="ECO:0000256" key="3">
    <source>
        <dbReference type="ARBA" id="ARBA00022475"/>
    </source>
</evidence>
<comment type="subcellular location">
    <subcellularLocation>
        <location evidence="1">Cell membrane</location>
        <topology evidence="1">Lipid-anchor</topology>
    </subcellularLocation>
</comment>
<feature type="compositionally biased region" description="Low complexity" evidence="7">
    <location>
        <begin position="26"/>
        <end position="47"/>
    </location>
</feature>
<dbReference type="InterPro" id="IPR050957">
    <property type="entry name" value="BMP_lipoprotein"/>
</dbReference>
<dbReference type="PANTHER" id="PTHR34296:SF2">
    <property type="entry name" value="ABC TRANSPORTER GUANOSINE-BINDING PROTEIN NUPN"/>
    <property type="match status" value="1"/>
</dbReference>